<dbReference type="AlphaFoldDB" id="A0A0B0NAH3"/>
<accession>A0A0B0NAH3</accession>
<comment type="caution">
    <text evidence="1">The sequence shown here is derived from an EMBL/GenBank/DDBJ whole genome shotgun (WGS) entry which is preliminary data.</text>
</comment>
<reference evidence="2" key="1">
    <citation type="submission" date="2014-09" db="EMBL/GenBank/DDBJ databases">
        <authorList>
            <person name="Mudge J."/>
            <person name="Ramaraj T."/>
            <person name="Lindquist I.E."/>
            <person name="Bharti A.K."/>
            <person name="Sundararajan A."/>
            <person name="Cameron C.T."/>
            <person name="Woodward J.E."/>
            <person name="May G.D."/>
            <person name="Brubaker C."/>
            <person name="Broadhvest J."/>
            <person name="Wilkins T.A."/>
        </authorList>
    </citation>
    <scope>NUCLEOTIDE SEQUENCE</scope>
    <source>
        <strain evidence="2">cv. AKA8401</strain>
    </source>
</reference>
<evidence type="ECO:0000313" key="1">
    <source>
        <dbReference type="EMBL" id="KHG08799.1"/>
    </source>
</evidence>
<proteinExistence type="predicted"/>
<protein>
    <submittedName>
        <fullName evidence="1">Polyprotein</fullName>
    </submittedName>
</protein>
<evidence type="ECO:0000313" key="2">
    <source>
        <dbReference type="Proteomes" id="UP000032142"/>
    </source>
</evidence>
<dbReference type="Proteomes" id="UP000032142">
    <property type="component" value="Unassembled WGS sequence"/>
</dbReference>
<gene>
    <name evidence="1" type="ORF">F383_36122</name>
</gene>
<keyword evidence="2" id="KW-1185">Reference proteome</keyword>
<sequence>MEKMDPHGKTTRPGLPHTAISHGRAHLIALTTTLSNRTRACPYRAQV</sequence>
<name>A0A0B0NAH3_GOSAR</name>
<organism evidence="1 2">
    <name type="scientific">Gossypium arboreum</name>
    <name type="common">Tree cotton</name>
    <name type="synonym">Gossypium nanking</name>
    <dbReference type="NCBI Taxonomy" id="29729"/>
    <lineage>
        <taxon>Eukaryota</taxon>
        <taxon>Viridiplantae</taxon>
        <taxon>Streptophyta</taxon>
        <taxon>Embryophyta</taxon>
        <taxon>Tracheophyta</taxon>
        <taxon>Spermatophyta</taxon>
        <taxon>Magnoliopsida</taxon>
        <taxon>eudicotyledons</taxon>
        <taxon>Gunneridae</taxon>
        <taxon>Pentapetalae</taxon>
        <taxon>rosids</taxon>
        <taxon>malvids</taxon>
        <taxon>Malvales</taxon>
        <taxon>Malvaceae</taxon>
        <taxon>Malvoideae</taxon>
        <taxon>Gossypium</taxon>
    </lineage>
</organism>
<dbReference type="EMBL" id="JRRC01510145">
    <property type="protein sequence ID" value="KHG08799.1"/>
    <property type="molecule type" value="Genomic_DNA"/>
</dbReference>